<dbReference type="EMBL" id="CCYA01000278">
    <property type="protein sequence ID" value="CEH16118.1"/>
    <property type="molecule type" value="Genomic_DNA"/>
</dbReference>
<dbReference type="AlphaFoldDB" id="A0A0P1BIF3"/>
<evidence type="ECO:0000313" key="2">
    <source>
        <dbReference type="EMBL" id="CEH16118.1"/>
    </source>
</evidence>
<protein>
    <submittedName>
        <fullName evidence="2">Uncharacterized protein</fullName>
    </submittedName>
</protein>
<feature type="region of interest" description="Disordered" evidence="1">
    <location>
        <begin position="528"/>
        <end position="558"/>
    </location>
</feature>
<reference evidence="2 3" key="1">
    <citation type="submission" date="2014-09" db="EMBL/GenBank/DDBJ databases">
        <authorList>
            <person name="Magalhaes I.L.F."/>
            <person name="Oliveira U."/>
            <person name="Santos F.R."/>
            <person name="Vidigal T.H.D.A."/>
            <person name="Brescovit A.D."/>
            <person name="Santos A.J."/>
        </authorList>
    </citation>
    <scope>NUCLEOTIDE SEQUENCE [LARGE SCALE GENOMIC DNA]</scope>
</reference>
<feature type="compositionally biased region" description="Basic and acidic residues" evidence="1">
    <location>
        <begin position="93"/>
        <end position="108"/>
    </location>
</feature>
<dbReference type="SUPFAM" id="SSF51905">
    <property type="entry name" value="FAD/NAD(P)-binding domain"/>
    <property type="match status" value="1"/>
</dbReference>
<dbReference type="PANTHER" id="PTHR38663">
    <property type="match status" value="1"/>
</dbReference>
<name>A0A0P1BIF3_9BASI</name>
<feature type="region of interest" description="Disordered" evidence="1">
    <location>
        <begin position="74"/>
        <end position="116"/>
    </location>
</feature>
<dbReference type="InterPro" id="IPR036188">
    <property type="entry name" value="FAD/NAD-bd_sf"/>
</dbReference>
<accession>A0A0P1BIF3</accession>
<proteinExistence type="predicted"/>
<feature type="compositionally biased region" description="Basic and acidic residues" evidence="1">
    <location>
        <begin position="215"/>
        <end position="224"/>
    </location>
</feature>
<feature type="compositionally biased region" description="Basic residues" evidence="1">
    <location>
        <begin position="130"/>
        <end position="142"/>
    </location>
</feature>
<feature type="compositionally biased region" description="Basic and acidic residues" evidence="1">
    <location>
        <begin position="538"/>
        <end position="558"/>
    </location>
</feature>
<feature type="region of interest" description="Disordered" evidence="1">
    <location>
        <begin position="130"/>
        <end position="159"/>
    </location>
</feature>
<dbReference type="PANTHER" id="PTHR38663:SF1">
    <property type="entry name" value="L-ORNITHINE N(5)-MONOOXYGENASE"/>
    <property type="match status" value="1"/>
</dbReference>
<keyword evidence="3" id="KW-1185">Reference proteome</keyword>
<organism evidence="2 3">
    <name type="scientific">Ceraceosorus bombacis</name>
    <dbReference type="NCBI Taxonomy" id="401625"/>
    <lineage>
        <taxon>Eukaryota</taxon>
        <taxon>Fungi</taxon>
        <taxon>Dikarya</taxon>
        <taxon>Basidiomycota</taxon>
        <taxon>Ustilaginomycotina</taxon>
        <taxon>Exobasidiomycetes</taxon>
        <taxon>Ceraceosorales</taxon>
        <taxon>Ceraceosoraceae</taxon>
        <taxon>Ceraceosorus</taxon>
    </lineage>
</organism>
<dbReference type="OrthoDB" id="76038at2759"/>
<evidence type="ECO:0000313" key="3">
    <source>
        <dbReference type="Proteomes" id="UP000054845"/>
    </source>
</evidence>
<feature type="compositionally biased region" description="Low complexity" evidence="1">
    <location>
        <begin position="230"/>
        <end position="241"/>
    </location>
</feature>
<dbReference type="STRING" id="401625.A0A0P1BIF3"/>
<evidence type="ECO:0000256" key="1">
    <source>
        <dbReference type="SAM" id="MobiDB-lite"/>
    </source>
</evidence>
<dbReference type="Gene3D" id="3.50.50.60">
    <property type="entry name" value="FAD/NAD(P)-binding domain"/>
    <property type="match status" value="1"/>
</dbReference>
<dbReference type="Proteomes" id="UP000054845">
    <property type="component" value="Unassembled WGS sequence"/>
</dbReference>
<feature type="region of interest" description="Disordered" evidence="1">
    <location>
        <begin position="215"/>
        <end position="242"/>
    </location>
</feature>
<sequence>MTLPEHAFFDLIVIGAGPASLALVARLLEERPAAIYTEDEHRHLHWLKKSGKAGNISRARTIKTRARGSERVISTADDNLAKPSRAERRQRRRQDGETAESLHAEHQRQVAPPGYSLREIANCVGKEISKHRIKSRQKRQGKAHSADQHAPIDATNPQGIDATAGYARMLRDIGPAVNERDRKDYHVPSTKLFRDFVQQEVIERYGLDGEWRDAHQVHKGDKGPPHGGDTSASTAQTNASSPITLAKGEVSKLNWGELHVEGWDHMQGFCIKTEDGSQFGSKAVVCALGMAGGPALPQFITRPQSPACAGDGWCHSSAIFNPSYQFPPAASKVRGNTCVIVGGGLTTAQTADLALRRGFDHVEVIMRGHMKVKPFDIGLEWMGRYANLAKMRFFQEEEAATRLAMVRCARQGGSITPPWAARLRAMEQQGKVTIRTHTTVDDAVYDKQRDQWDLKLCTKMPLARKKCDACELHKEPEWGRDVPLFFVGALAGLQIGPAAGNLGGMREAAERVAVRLGELSLGIPPSPALLSRTALPSQDRKSTTRSKADVGTESRESDHASHLGFTHFGFERLPVEV</sequence>